<name>A0A834FMP5_ORYME</name>
<feature type="compositionally biased region" description="Polar residues" evidence="1">
    <location>
        <begin position="90"/>
        <end position="118"/>
    </location>
</feature>
<protein>
    <submittedName>
        <fullName evidence="2">Uncharacterized protein</fullName>
    </submittedName>
</protein>
<evidence type="ECO:0000313" key="3">
    <source>
        <dbReference type="Proteomes" id="UP000646548"/>
    </source>
</evidence>
<feature type="region of interest" description="Disordered" evidence="1">
    <location>
        <begin position="76"/>
        <end position="127"/>
    </location>
</feature>
<evidence type="ECO:0000256" key="1">
    <source>
        <dbReference type="SAM" id="MobiDB-lite"/>
    </source>
</evidence>
<evidence type="ECO:0000313" key="2">
    <source>
        <dbReference type="EMBL" id="KAF6736530.1"/>
    </source>
</evidence>
<gene>
    <name evidence="2" type="ORF">FQA47_021609</name>
</gene>
<dbReference type="EMBL" id="WKFB01000086">
    <property type="protein sequence ID" value="KAF6736530.1"/>
    <property type="molecule type" value="Genomic_DNA"/>
</dbReference>
<dbReference type="Proteomes" id="UP000646548">
    <property type="component" value="Unassembled WGS sequence"/>
</dbReference>
<comment type="caution">
    <text evidence="2">The sequence shown here is derived from an EMBL/GenBank/DDBJ whole genome shotgun (WGS) entry which is preliminary data.</text>
</comment>
<proteinExistence type="predicted"/>
<accession>A0A834FMP5</accession>
<feature type="region of interest" description="Disordered" evidence="1">
    <location>
        <begin position="32"/>
        <end position="52"/>
    </location>
</feature>
<organism evidence="2 3">
    <name type="scientific">Oryzias melastigma</name>
    <name type="common">Marine medaka</name>
    <dbReference type="NCBI Taxonomy" id="30732"/>
    <lineage>
        <taxon>Eukaryota</taxon>
        <taxon>Metazoa</taxon>
        <taxon>Chordata</taxon>
        <taxon>Craniata</taxon>
        <taxon>Vertebrata</taxon>
        <taxon>Euteleostomi</taxon>
        <taxon>Actinopterygii</taxon>
        <taxon>Neopterygii</taxon>
        <taxon>Teleostei</taxon>
        <taxon>Neoteleostei</taxon>
        <taxon>Acanthomorphata</taxon>
        <taxon>Ovalentaria</taxon>
        <taxon>Atherinomorphae</taxon>
        <taxon>Beloniformes</taxon>
        <taxon>Adrianichthyidae</taxon>
        <taxon>Oryziinae</taxon>
        <taxon>Oryzias</taxon>
    </lineage>
</organism>
<dbReference type="AlphaFoldDB" id="A0A834FMP5"/>
<sequence>MARLGEDGSLQPQQQKACVSPGAQDFLLSKRISKKTQNQKEKISLTQNESSRKAAVRTAAKSLLIVASAKGGVWIGEEEEEEEGSLPGERSTQLRGAASVTHSNPSYQPVQGNHTHTQARALKDTLA</sequence>
<reference evidence="2" key="1">
    <citation type="journal article" name="BMC Genomics">
        <title>Long-read sequencing and de novo genome assembly of marine medaka (Oryzias melastigma).</title>
        <authorList>
            <person name="Liang P."/>
            <person name="Saqib H.S.A."/>
            <person name="Ni X."/>
            <person name="Shen Y."/>
        </authorList>
    </citation>
    <scope>NUCLEOTIDE SEQUENCE</scope>
    <source>
        <strain evidence="2">Bigg-433</strain>
    </source>
</reference>